<sequence>MANEKLSALVEANIESLTELWIQAVRSDVRIDSDAALSRLELRDHVPAIIEEICELLRADETPSPTNTLEGRVKVYLRFQQGYRGRELAREVSLLRTKMLDFLADRCANPLMNVDLKAYYPAARIINLYMDEVLINAISAYSEAA</sequence>
<organism evidence="2 3">
    <name type="scientific">Candidatus Manganitrophus noduliformans</name>
    <dbReference type="NCBI Taxonomy" id="2606439"/>
    <lineage>
        <taxon>Bacteria</taxon>
        <taxon>Pseudomonadati</taxon>
        <taxon>Nitrospirota</taxon>
        <taxon>Nitrospiria</taxon>
        <taxon>Candidatus Troglogloeales</taxon>
        <taxon>Candidatus Manganitrophaceae</taxon>
        <taxon>Candidatus Manganitrophus</taxon>
    </lineage>
</organism>
<dbReference type="RefSeq" id="WP_168057973.1">
    <property type="nucleotide sequence ID" value="NZ_VTOW01000001.1"/>
</dbReference>
<dbReference type="InterPro" id="IPR025751">
    <property type="entry name" value="RsbRD_N_dom"/>
</dbReference>
<proteinExistence type="predicted"/>
<name>A0A7X6I9U8_9BACT</name>
<dbReference type="Proteomes" id="UP000534783">
    <property type="component" value="Unassembled WGS sequence"/>
</dbReference>
<evidence type="ECO:0000259" key="1">
    <source>
        <dbReference type="Pfam" id="PF14361"/>
    </source>
</evidence>
<comment type="caution">
    <text evidence="2">The sequence shown here is derived from an EMBL/GenBank/DDBJ whole genome shotgun (WGS) entry which is preliminary data.</text>
</comment>
<dbReference type="AlphaFoldDB" id="A0A7X6I9U8"/>
<feature type="domain" description="RsbT co-antagonist protein RsbRD N-terminal" evidence="1">
    <location>
        <begin position="16"/>
        <end position="144"/>
    </location>
</feature>
<dbReference type="EMBL" id="VTOW01000001">
    <property type="protein sequence ID" value="NKE69684.1"/>
    <property type="molecule type" value="Genomic_DNA"/>
</dbReference>
<protein>
    <recommendedName>
        <fullName evidence="1">RsbT co-antagonist protein RsbRD N-terminal domain-containing protein</fullName>
    </recommendedName>
</protein>
<dbReference type="Pfam" id="PF14361">
    <property type="entry name" value="RsbRD_N"/>
    <property type="match status" value="1"/>
</dbReference>
<accession>A0A7X6I9U8</accession>
<evidence type="ECO:0000313" key="3">
    <source>
        <dbReference type="Proteomes" id="UP000534783"/>
    </source>
</evidence>
<evidence type="ECO:0000313" key="2">
    <source>
        <dbReference type="EMBL" id="NKE69684.1"/>
    </source>
</evidence>
<gene>
    <name evidence="2" type="ORF">MNODULE_02845</name>
</gene>
<reference evidence="2 3" key="1">
    <citation type="journal article" date="2020" name="Nature">
        <title>Bacterial chemolithoautotrophy via manganese oxidation.</title>
        <authorList>
            <person name="Yu H."/>
            <person name="Leadbetter J.R."/>
        </authorList>
    </citation>
    <scope>NUCLEOTIDE SEQUENCE [LARGE SCALE GENOMIC DNA]</scope>
    <source>
        <strain evidence="2 3">Mn-1</strain>
    </source>
</reference>
<keyword evidence="3" id="KW-1185">Reference proteome</keyword>